<feature type="compositionally biased region" description="Polar residues" evidence="1">
    <location>
        <begin position="15"/>
        <end position="34"/>
    </location>
</feature>
<feature type="region of interest" description="Disordered" evidence="1">
    <location>
        <begin position="1"/>
        <end position="105"/>
    </location>
</feature>
<sequence length="351" mass="40067">MSDIDLDIPQEDNSEGIQNIQQSNMFQDPIQTKQPLKLKDVNETQQQSKPKSNQNESKKPKIISSTVNHSSRDDVHYDIKLFELSEKEKKKMQKEKEKRAKDLALKKQKIEESKMTKDEIKQYRANLKKNEAKQKTSDSSNPKVKSPAAAKTSENSTPTSDVPTFIPQQAPKAPQPKTLTAAMSKQTVLLLKSAKIDIPTVEFITEYEKRLDQPEFQYVERFPVNSRGFRFTLSICTILALFLQSVSYFLRILNTTPSFNYLVFVLFVIITDLSIMSVQFRFAPLFKLFVDEIKLIVHKGPINIFVIVFAQMNGYQMNVATYLQIASQALSGIVVVVWAVQWTTLMSCGIK</sequence>
<feature type="compositionally biased region" description="Polar residues" evidence="1">
    <location>
        <begin position="152"/>
        <end position="162"/>
    </location>
</feature>
<feature type="transmembrane region" description="Helical" evidence="2">
    <location>
        <begin position="259"/>
        <end position="283"/>
    </location>
</feature>
<name>A0AA86QB03_9EUKA</name>
<dbReference type="EMBL" id="CAXDID020000010">
    <property type="protein sequence ID" value="CAL5979367.1"/>
    <property type="molecule type" value="Genomic_DNA"/>
</dbReference>
<evidence type="ECO:0000313" key="4">
    <source>
        <dbReference type="EMBL" id="CAL5979367.1"/>
    </source>
</evidence>
<accession>A0AA86QB03</accession>
<gene>
    <name evidence="3" type="ORF">HINF_LOCUS43326</name>
    <name evidence="4" type="ORF">HINF_LOCUS5514</name>
</gene>
<organism evidence="3">
    <name type="scientific">Hexamita inflata</name>
    <dbReference type="NCBI Taxonomy" id="28002"/>
    <lineage>
        <taxon>Eukaryota</taxon>
        <taxon>Metamonada</taxon>
        <taxon>Diplomonadida</taxon>
        <taxon>Hexamitidae</taxon>
        <taxon>Hexamitinae</taxon>
        <taxon>Hexamita</taxon>
    </lineage>
</organism>
<keyword evidence="5" id="KW-1185">Reference proteome</keyword>
<reference evidence="3" key="1">
    <citation type="submission" date="2023-06" db="EMBL/GenBank/DDBJ databases">
        <authorList>
            <person name="Kurt Z."/>
        </authorList>
    </citation>
    <scope>NUCLEOTIDE SEQUENCE</scope>
</reference>
<dbReference type="AlphaFoldDB" id="A0AA86QB03"/>
<feature type="compositionally biased region" description="Acidic residues" evidence="1">
    <location>
        <begin position="1"/>
        <end position="14"/>
    </location>
</feature>
<dbReference type="Proteomes" id="UP001642409">
    <property type="component" value="Unassembled WGS sequence"/>
</dbReference>
<proteinExistence type="predicted"/>
<reference evidence="4 5" key="2">
    <citation type="submission" date="2024-07" db="EMBL/GenBank/DDBJ databases">
        <authorList>
            <person name="Akdeniz Z."/>
        </authorList>
    </citation>
    <scope>NUCLEOTIDE SEQUENCE [LARGE SCALE GENOMIC DNA]</scope>
</reference>
<feature type="transmembrane region" description="Helical" evidence="2">
    <location>
        <begin position="231"/>
        <end position="253"/>
    </location>
</feature>
<dbReference type="EMBL" id="CATOUU010000865">
    <property type="protein sequence ID" value="CAI9955681.1"/>
    <property type="molecule type" value="Genomic_DNA"/>
</dbReference>
<evidence type="ECO:0000256" key="1">
    <source>
        <dbReference type="SAM" id="MobiDB-lite"/>
    </source>
</evidence>
<feature type="compositionally biased region" description="Polar residues" evidence="1">
    <location>
        <begin position="43"/>
        <end position="55"/>
    </location>
</feature>
<feature type="region of interest" description="Disordered" evidence="1">
    <location>
        <begin position="127"/>
        <end position="175"/>
    </location>
</feature>
<comment type="caution">
    <text evidence="3">The sequence shown here is derived from an EMBL/GenBank/DDBJ whole genome shotgun (WGS) entry which is preliminary data.</text>
</comment>
<evidence type="ECO:0000313" key="3">
    <source>
        <dbReference type="EMBL" id="CAI9955681.1"/>
    </source>
</evidence>
<keyword evidence="2" id="KW-0812">Transmembrane</keyword>
<evidence type="ECO:0000313" key="5">
    <source>
        <dbReference type="Proteomes" id="UP001642409"/>
    </source>
</evidence>
<keyword evidence="2" id="KW-0472">Membrane</keyword>
<protein>
    <submittedName>
        <fullName evidence="4">Hypothetical_protein</fullName>
    </submittedName>
</protein>
<keyword evidence="2" id="KW-1133">Transmembrane helix</keyword>
<feature type="compositionally biased region" description="Basic and acidic residues" evidence="1">
    <location>
        <begin position="70"/>
        <end position="105"/>
    </location>
</feature>
<feature type="compositionally biased region" description="Basic and acidic residues" evidence="1">
    <location>
        <begin position="127"/>
        <end position="136"/>
    </location>
</feature>
<evidence type="ECO:0000256" key="2">
    <source>
        <dbReference type="SAM" id="Phobius"/>
    </source>
</evidence>
<feature type="transmembrane region" description="Helical" evidence="2">
    <location>
        <begin position="325"/>
        <end position="345"/>
    </location>
</feature>